<comment type="function">
    <text evidence="3">Catalyzes two sequential steps in the biosynthesis of coenzyme A. In the first step cysteine is conjugated to 4'-phosphopantothenate to form 4-phosphopantothenoylcysteine. In the second step the latter compound is decarboxylated to form 4'-phosphopantotheine.</text>
</comment>
<evidence type="ECO:0000313" key="7">
    <source>
        <dbReference type="EMBL" id="HFC97862.1"/>
    </source>
</evidence>
<keyword evidence="2 3" id="KW-0456">Lyase</keyword>
<accession>A0A7C3GSZ1</accession>
<dbReference type="Pfam" id="PF02441">
    <property type="entry name" value="Flavoprotein"/>
    <property type="match status" value="1"/>
</dbReference>
<feature type="binding site" evidence="3">
    <location>
        <position position="278"/>
    </location>
    <ligand>
        <name>CTP</name>
        <dbReference type="ChEBI" id="CHEBI:37563"/>
    </ligand>
</feature>
<keyword evidence="3" id="KW-0479">Metal-binding</keyword>
<dbReference type="AlphaFoldDB" id="A0A7C3GSZ1"/>
<dbReference type="SUPFAM" id="SSF52507">
    <property type="entry name" value="Homo-oligomeric flavin-containing Cys decarboxylases, HFCD"/>
    <property type="match status" value="1"/>
</dbReference>
<dbReference type="GO" id="GO:0010181">
    <property type="term" value="F:FMN binding"/>
    <property type="evidence" value="ECO:0007669"/>
    <property type="project" value="UniProtKB-UniRule"/>
</dbReference>
<protein>
    <recommendedName>
        <fullName evidence="3">Coenzyme A biosynthesis bifunctional protein CoaBC</fullName>
    </recommendedName>
    <alternativeName>
        <fullName evidence="3">DNA/pantothenate metabolism flavoprotein</fullName>
    </alternativeName>
    <alternativeName>
        <fullName evidence="3">Phosphopantothenoylcysteine synthetase/decarboxylase</fullName>
        <shortName evidence="3">PPCS-PPCDC</shortName>
    </alternativeName>
    <domain>
        <recommendedName>
            <fullName evidence="3">Phosphopantothenoylcysteine decarboxylase</fullName>
            <shortName evidence="3">PPC decarboxylase</shortName>
            <shortName evidence="3">PPC-DC</shortName>
            <ecNumber evidence="3">4.1.1.36</ecNumber>
        </recommendedName>
        <alternativeName>
            <fullName evidence="3">CoaC</fullName>
        </alternativeName>
    </domain>
    <domain>
        <recommendedName>
            <fullName evidence="3">Phosphopantothenate--cysteine ligase</fullName>
            <ecNumber evidence="3">6.3.2.5</ecNumber>
        </recommendedName>
        <alternativeName>
            <fullName evidence="3">CoaB</fullName>
        </alternativeName>
        <alternativeName>
            <fullName evidence="3">Phosphopantothenoylcysteine synthetase</fullName>
            <shortName evidence="3">PPC synthetase</shortName>
            <shortName evidence="3">PPC-S</shortName>
        </alternativeName>
    </domain>
</protein>
<dbReference type="GO" id="GO:0004633">
    <property type="term" value="F:phosphopantothenoylcysteine decarboxylase activity"/>
    <property type="evidence" value="ECO:0007669"/>
    <property type="project" value="UniProtKB-UniRule"/>
</dbReference>
<evidence type="ECO:0000259" key="6">
    <source>
        <dbReference type="Pfam" id="PF04127"/>
    </source>
</evidence>
<comment type="similarity">
    <text evidence="3 4">In the N-terminal section; belongs to the HFCD (homo-oligomeric flavin containing Cys decarboxylase) superfamily.</text>
</comment>
<dbReference type="InterPro" id="IPR003382">
    <property type="entry name" value="Flavoprotein"/>
</dbReference>
<evidence type="ECO:0000256" key="2">
    <source>
        <dbReference type="ARBA" id="ARBA00023239"/>
    </source>
</evidence>
<dbReference type="InterPro" id="IPR036551">
    <property type="entry name" value="Flavin_trans-like"/>
</dbReference>
<dbReference type="GO" id="GO:0071513">
    <property type="term" value="C:phosphopantothenoylcysteine decarboxylase complex"/>
    <property type="evidence" value="ECO:0007669"/>
    <property type="project" value="TreeGrafter"/>
</dbReference>
<keyword evidence="3 4" id="KW-0285">Flavoprotein</keyword>
<dbReference type="GO" id="GO:0046872">
    <property type="term" value="F:metal ion binding"/>
    <property type="evidence" value="ECO:0007669"/>
    <property type="project" value="UniProtKB-KW"/>
</dbReference>
<keyword evidence="3 4" id="KW-0288">FMN</keyword>
<feature type="binding site" evidence="3">
    <location>
        <position position="342"/>
    </location>
    <ligand>
        <name>CTP</name>
        <dbReference type="ChEBI" id="CHEBI:37563"/>
    </ligand>
</feature>
<dbReference type="PANTHER" id="PTHR14359">
    <property type="entry name" value="HOMO-OLIGOMERIC FLAVIN CONTAINING CYS DECARBOXYLASE FAMILY"/>
    <property type="match status" value="1"/>
</dbReference>
<dbReference type="Pfam" id="PF04127">
    <property type="entry name" value="DFP"/>
    <property type="match status" value="1"/>
</dbReference>
<keyword evidence="3" id="KW-0511">Multifunctional enzyme</keyword>
<feature type="region of interest" description="Phosphopantothenoylcysteine decarboxylase" evidence="3">
    <location>
        <begin position="1"/>
        <end position="189"/>
    </location>
</feature>
<dbReference type="EC" id="4.1.1.36" evidence="3"/>
<dbReference type="GO" id="GO:0015941">
    <property type="term" value="P:pantothenate catabolic process"/>
    <property type="evidence" value="ECO:0007669"/>
    <property type="project" value="InterPro"/>
</dbReference>
<organism evidence="7">
    <name type="scientific">Thermosulfurimonas dismutans</name>
    <dbReference type="NCBI Taxonomy" id="999894"/>
    <lineage>
        <taxon>Bacteria</taxon>
        <taxon>Pseudomonadati</taxon>
        <taxon>Thermodesulfobacteriota</taxon>
        <taxon>Thermodesulfobacteria</taxon>
        <taxon>Thermodesulfobacteriales</taxon>
        <taxon>Thermodesulfobacteriaceae</taxon>
        <taxon>Thermosulfurimonas</taxon>
    </lineage>
</organism>
<dbReference type="GO" id="GO:0015937">
    <property type="term" value="P:coenzyme A biosynthetic process"/>
    <property type="evidence" value="ECO:0007669"/>
    <property type="project" value="UniProtKB-UniRule"/>
</dbReference>
<evidence type="ECO:0000256" key="1">
    <source>
        <dbReference type="ARBA" id="ARBA00022793"/>
    </source>
</evidence>
<feature type="binding site" evidence="3">
    <location>
        <position position="288"/>
    </location>
    <ligand>
        <name>CTP</name>
        <dbReference type="ChEBI" id="CHEBI:37563"/>
    </ligand>
</feature>
<comment type="function">
    <text evidence="4">Catalyzes two steps in the biosynthesis of coenzyme A. In the first step cysteine is conjugated to 4'-phosphopantothenate to form 4-phosphopantothenoylcysteine, in the latter compound is decarboxylated to form 4'-phosphopantotheine.</text>
</comment>
<evidence type="ECO:0000256" key="4">
    <source>
        <dbReference type="RuleBase" id="RU364078"/>
    </source>
</evidence>
<reference evidence="7" key="1">
    <citation type="journal article" date="2020" name="mSystems">
        <title>Genome- and Community-Level Interaction Insights into Carbon Utilization and Element Cycling Functions of Hydrothermarchaeota in Hydrothermal Sediment.</title>
        <authorList>
            <person name="Zhou Z."/>
            <person name="Liu Y."/>
            <person name="Xu W."/>
            <person name="Pan J."/>
            <person name="Luo Z.H."/>
            <person name="Li M."/>
        </authorList>
    </citation>
    <scope>NUCLEOTIDE SEQUENCE [LARGE SCALE GENOMIC DNA]</scope>
    <source>
        <strain evidence="7">HyVt-483</strain>
    </source>
</reference>
<evidence type="ECO:0000256" key="3">
    <source>
        <dbReference type="HAMAP-Rule" id="MF_02225"/>
    </source>
</evidence>
<feature type="region of interest" description="Phosphopantothenate--cysteine ligase" evidence="3">
    <location>
        <begin position="190"/>
        <end position="398"/>
    </location>
</feature>
<dbReference type="PANTHER" id="PTHR14359:SF6">
    <property type="entry name" value="PHOSPHOPANTOTHENOYLCYSTEINE DECARBOXYLASE"/>
    <property type="match status" value="1"/>
</dbReference>
<dbReference type="SUPFAM" id="SSF102645">
    <property type="entry name" value="CoaB-like"/>
    <property type="match status" value="1"/>
</dbReference>
<keyword evidence="3" id="KW-0460">Magnesium</keyword>
<dbReference type="UniPathway" id="UPA00241">
    <property type="reaction ID" value="UER00353"/>
</dbReference>
<keyword evidence="1 3" id="KW-0210">Decarboxylase</keyword>
<feature type="domain" description="DNA/pantothenate metabolism flavoprotein C-terminal" evidence="6">
    <location>
        <begin position="185"/>
        <end position="389"/>
    </location>
</feature>
<dbReference type="InterPro" id="IPR005252">
    <property type="entry name" value="CoaBC"/>
</dbReference>
<dbReference type="NCBIfam" id="TIGR00521">
    <property type="entry name" value="coaBC_dfp"/>
    <property type="match status" value="1"/>
</dbReference>
<comment type="cofactor">
    <cofactor evidence="3">
        <name>Mg(2+)</name>
        <dbReference type="ChEBI" id="CHEBI:18420"/>
    </cofactor>
</comment>
<dbReference type="InterPro" id="IPR007085">
    <property type="entry name" value="DNA/pantothenate-metab_flavo_C"/>
</dbReference>
<sequence length="398" mass="42628">MLSGRRIILGVCGGIAAYKAALLARLLRKERAEVKVVLTTGAEAFVTPLLFEALVRDRCFTQRDFLAPQGGFIPHTDLAAWAEAIVVAPATASFLSKLARGEPSDLLIAVILASTAPVLLAPAMNTHMFKHPATQENLERLRGFGYHIVPPGEGALACGEEGPGRMPEPEDLLLEVEKLLTPSLLAGRRVLITGGPTREPLDAVRFISNPSSGRMAVALSRAALLLGAEVHLVHGPLSVSPPPGVKTHAVTTAREMLQVAGEIFPEADLVVFAAAVCDLAPAEVLPGKIPKENLPERISLVPTPDIARELNSRKRPHQVSIGFALEEPSQLLPRARKKLLDKGFDLVAANPLSAFEARETEIFLLGKHLSEPIRLSGSKEKVAFRILKEGARVLSGKA</sequence>
<comment type="similarity">
    <text evidence="3 4">In the C-terminal section; belongs to the PPC synthetase family.</text>
</comment>
<dbReference type="Gene3D" id="3.40.50.10300">
    <property type="entry name" value="CoaB-like"/>
    <property type="match status" value="1"/>
</dbReference>
<dbReference type="GO" id="GO:0004632">
    <property type="term" value="F:phosphopantothenate--cysteine ligase activity"/>
    <property type="evidence" value="ECO:0007669"/>
    <property type="project" value="UniProtKB-UniRule"/>
</dbReference>
<name>A0A7C3GSZ1_9BACT</name>
<dbReference type="EC" id="6.3.2.5" evidence="3"/>
<feature type="binding site" evidence="3">
    <location>
        <position position="323"/>
    </location>
    <ligand>
        <name>CTP</name>
        <dbReference type="ChEBI" id="CHEBI:37563"/>
    </ligand>
</feature>
<gene>
    <name evidence="3 7" type="primary">coaBC</name>
    <name evidence="7" type="ORF">ENJ40_05330</name>
</gene>
<comment type="caution">
    <text evidence="7">The sequence shown here is derived from an EMBL/GenBank/DDBJ whole genome shotgun (WGS) entry which is preliminary data.</text>
</comment>
<comment type="caution">
    <text evidence="3">Lacks conserved residue(s) required for the propagation of feature annotation.</text>
</comment>
<dbReference type="Proteomes" id="UP000886043">
    <property type="component" value="Unassembled WGS sequence"/>
</dbReference>
<dbReference type="Gene3D" id="3.40.50.1950">
    <property type="entry name" value="Flavin prenyltransferase-like"/>
    <property type="match status" value="1"/>
</dbReference>
<comment type="catalytic activity">
    <reaction evidence="3 4">
        <text>N-[(R)-4-phosphopantothenoyl]-L-cysteine + H(+) = (R)-4'-phosphopantetheine + CO2</text>
        <dbReference type="Rhea" id="RHEA:16793"/>
        <dbReference type="ChEBI" id="CHEBI:15378"/>
        <dbReference type="ChEBI" id="CHEBI:16526"/>
        <dbReference type="ChEBI" id="CHEBI:59458"/>
        <dbReference type="ChEBI" id="CHEBI:61723"/>
        <dbReference type="EC" id="4.1.1.36"/>
    </reaction>
</comment>
<feature type="domain" description="Flavoprotein" evidence="5">
    <location>
        <begin position="6"/>
        <end position="178"/>
    </location>
</feature>
<feature type="binding site" evidence="3">
    <location>
        <position position="338"/>
    </location>
    <ligand>
        <name>CTP</name>
        <dbReference type="ChEBI" id="CHEBI:37563"/>
    </ligand>
</feature>
<dbReference type="InterPro" id="IPR035929">
    <property type="entry name" value="CoaB-like_sf"/>
</dbReference>
<comment type="pathway">
    <text evidence="3 4">Cofactor biosynthesis; coenzyme A biosynthesis; CoA from (R)-pantothenate: step 3/5.</text>
</comment>
<dbReference type="EMBL" id="DRMH01000071">
    <property type="protein sequence ID" value="HFC97862.1"/>
    <property type="molecule type" value="Genomic_DNA"/>
</dbReference>
<comment type="catalytic activity">
    <reaction evidence="3 4">
        <text>(R)-4'-phosphopantothenate + L-cysteine + CTP = N-[(R)-4-phosphopantothenoyl]-L-cysteine + CMP + diphosphate + H(+)</text>
        <dbReference type="Rhea" id="RHEA:19397"/>
        <dbReference type="ChEBI" id="CHEBI:10986"/>
        <dbReference type="ChEBI" id="CHEBI:15378"/>
        <dbReference type="ChEBI" id="CHEBI:33019"/>
        <dbReference type="ChEBI" id="CHEBI:35235"/>
        <dbReference type="ChEBI" id="CHEBI:37563"/>
        <dbReference type="ChEBI" id="CHEBI:59458"/>
        <dbReference type="ChEBI" id="CHEBI:60377"/>
        <dbReference type="EC" id="6.3.2.5"/>
    </reaction>
</comment>
<comment type="cofactor">
    <cofactor evidence="3">
        <name>FMN</name>
        <dbReference type="ChEBI" id="CHEBI:58210"/>
    </cofactor>
    <text evidence="3">Binds 1 FMN per subunit.</text>
</comment>
<evidence type="ECO:0000259" key="5">
    <source>
        <dbReference type="Pfam" id="PF02441"/>
    </source>
</evidence>
<proteinExistence type="inferred from homology"/>
<comment type="pathway">
    <text evidence="3 4">Cofactor biosynthesis; coenzyme A biosynthesis; CoA from (R)-pantothenate: step 2/5.</text>
</comment>
<keyword evidence="3 4" id="KW-0436">Ligase</keyword>
<dbReference type="HAMAP" id="MF_02225">
    <property type="entry name" value="CoaBC"/>
    <property type="match status" value="1"/>
</dbReference>
<feature type="active site" description="Proton donor" evidence="3">
    <location>
        <position position="158"/>
    </location>
</feature>